<dbReference type="EMBL" id="QKKF02024593">
    <property type="protein sequence ID" value="RZF37370.1"/>
    <property type="molecule type" value="Genomic_DNA"/>
</dbReference>
<evidence type="ECO:0000313" key="4">
    <source>
        <dbReference type="Proteomes" id="UP000291343"/>
    </source>
</evidence>
<dbReference type="AlphaFoldDB" id="A0A482WWD1"/>
<evidence type="ECO:0000256" key="2">
    <source>
        <dbReference type="SAM" id="SignalP"/>
    </source>
</evidence>
<dbReference type="Proteomes" id="UP000291343">
    <property type="component" value="Unassembled WGS sequence"/>
</dbReference>
<reference evidence="3 4" key="1">
    <citation type="journal article" date="2017" name="Gigascience">
        <title>Genome sequence of the small brown planthopper, Laodelphax striatellus.</title>
        <authorList>
            <person name="Zhu J."/>
            <person name="Jiang F."/>
            <person name="Wang X."/>
            <person name="Yang P."/>
            <person name="Bao Y."/>
            <person name="Zhao W."/>
            <person name="Wang W."/>
            <person name="Lu H."/>
            <person name="Wang Q."/>
            <person name="Cui N."/>
            <person name="Li J."/>
            <person name="Chen X."/>
            <person name="Luo L."/>
            <person name="Yu J."/>
            <person name="Kang L."/>
            <person name="Cui F."/>
        </authorList>
    </citation>
    <scope>NUCLEOTIDE SEQUENCE [LARGE SCALE GENOMIC DNA]</scope>
    <source>
        <strain evidence="3">Lst14</strain>
    </source>
</reference>
<feature type="compositionally biased region" description="Low complexity" evidence="1">
    <location>
        <begin position="156"/>
        <end position="172"/>
    </location>
</feature>
<comment type="caution">
    <text evidence="3">The sequence shown here is derived from an EMBL/GenBank/DDBJ whole genome shotgun (WGS) entry which is preliminary data.</text>
</comment>
<sequence>MCFACGHVLAPLLVTFELTVVPGNTQPIFHPHPLRNGPAGGDCCPLFWVSAASSQPASSCATTLSTTSPWFDMFTRLFGSCVLFWAAKEQAEKKTGPPERRVDMSNQGEVVESVVAQEGAGSEGAVEPQQSGQQSPPAGPFRRGWGWKIGRGLPGTSVSSKVTSSCSLTSLS</sequence>
<feature type="chain" id="PRO_5019748065" evidence="2">
    <location>
        <begin position="26"/>
        <end position="172"/>
    </location>
</feature>
<feature type="region of interest" description="Disordered" evidence="1">
    <location>
        <begin position="91"/>
        <end position="110"/>
    </location>
</feature>
<proteinExistence type="predicted"/>
<evidence type="ECO:0000313" key="3">
    <source>
        <dbReference type="EMBL" id="RZF37370.1"/>
    </source>
</evidence>
<feature type="region of interest" description="Disordered" evidence="1">
    <location>
        <begin position="117"/>
        <end position="172"/>
    </location>
</feature>
<keyword evidence="4" id="KW-1185">Reference proteome</keyword>
<protein>
    <submittedName>
        <fullName evidence="3">Uncharacterized protein</fullName>
    </submittedName>
</protein>
<evidence type="ECO:0000256" key="1">
    <source>
        <dbReference type="SAM" id="MobiDB-lite"/>
    </source>
</evidence>
<keyword evidence="2" id="KW-0732">Signal</keyword>
<name>A0A482WWD1_LAOST</name>
<accession>A0A482WWD1</accession>
<gene>
    <name evidence="3" type="ORF">LSTR_LSTR009721</name>
</gene>
<feature type="signal peptide" evidence="2">
    <location>
        <begin position="1"/>
        <end position="25"/>
    </location>
</feature>
<feature type="compositionally biased region" description="Basic and acidic residues" evidence="1">
    <location>
        <begin position="91"/>
        <end position="103"/>
    </location>
</feature>
<organism evidence="3 4">
    <name type="scientific">Laodelphax striatellus</name>
    <name type="common">Small brown planthopper</name>
    <name type="synonym">Delphax striatella</name>
    <dbReference type="NCBI Taxonomy" id="195883"/>
    <lineage>
        <taxon>Eukaryota</taxon>
        <taxon>Metazoa</taxon>
        <taxon>Ecdysozoa</taxon>
        <taxon>Arthropoda</taxon>
        <taxon>Hexapoda</taxon>
        <taxon>Insecta</taxon>
        <taxon>Pterygota</taxon>
        <taxon>Neoptera</taxon>
        <taxon>Paraneoptera</taxon>
        <taxon>Hemiptera</taxon>
        <taxon>Auchenorrhyncha</taxon>
        <taxon>Fulgoroidea</taxon>
        <taxon>Delphacidae</taxon>
        <taxon>Criomorphinae</taxon>
        <taxon>Laodelphax</taxon>
    </lineage>
</organism>
<dbReference type="InParanoid" id="A0A482WWD1"/>